<evidence type="ECO:0000256" key="1">
    <source>
        <dbReference type="ARBA" id="ARBA00022737"/>
    </source>
</evidence>
<dbReference type="SUPFAM" id="SSF48452">
    <property type="entry name" value="TPR-like"/>
    <property type="match status" value="1"/>
</dbReference>
<evidence type="ECO:0008006" key="6">
    <source>
        <dbReference type="Google" id="ProtNLM"/>
    </source>
</evidence>
<dbReference type="Gene3D" id="1.25.40.10">
    <property type="entry name" value="Tetratricopeptide repeat domain"/>
    <property type="match status" value="1"/>
</dbReference>
<dbReference type="Pfam" id="PF13424">
    <property type="entry name" value="TPR_12"/>
    <property type="match status" value="1"/>
</dbReference>
<keyword evidence="2 3" id="KW-0802">TPR repeat</keyword>
<evidence type="ECO:0000256" key="3">
    <source>
        <dbReference type="PROSITE-ProRule" id="PRU00339"/>
    </source>
</evidence>
<reference evidence="4 5" key="1">
    <citation type="journal article" date="2020" name="ISME J.">
        <title>Uncovering the hidden diversity of litter-decomposition mechanisms in mushroom-forming fungi.</title>
        <authorList>
            <person name="Floudas D."/>
            <person name="Bentzer J."/>
            <person name="Ahren D."/>
            <person name="Johansson T."/>
            <person name="Persson P."/>
            <person name="Tunlid A."/>
        </authorList>
    </citation>
    <scope>NUCLEOTIDE SEQUENCE [LARGE SCALE GENOMIC DNA]</scope>
    <source>
        <strain evidence="4 5">CBS 146.42</strain>
    </source>
</reference>
<organism evidence="4 5">
    <name type="scientific">Leucocoprinus leucothites</name>
    <dbReference type="NCBI Taxonomy" id="201217"/>
    <lineage>
        <taxon>Eukaryota</taxon>
        <taxon>Fungi</taxon>
        <taxon>Dikarya</taxon>
        <taxon>Basidiomycota</taxon>
        <taxon>Agaricomycotina</taxon>
        <taxon>Agaricomycetes</taxon>
        <taxon>Agaricomycetidae</taxon>
        <taxon>Agaricales</taxon>
        <taxon>Agaricineae</taxon>
        <taxon>Agaricaceae</taxon>
        <taxon>Leucocoprinus</taxon>
    </lineage>
</organism>
<dbReference type="AlphaFoldDB" id="A0A8H5LNF8"/>
<sequence length="129" mass="14299">MFLIQAVEYNNQALELQKQGDYQGAEKLYLSSLQIKLDALGEDHTTTALSRNALGELYLTMGRLDDAEDQLKRAFRVRKAMGPVMDAAISVENLAQAYEARGDLGKALGMRLSYNTDEMMCGNSDVSDK</sequence>
<dbReference type="PROSITE" id="PS50005">
    <property type="entry name" value="TPR"/>
    <property type="match status" value="1"/>
</dbReference>
<feature type="repeat" description="TPR" evidence="3">
    <location>
        <begin position="48"/>
        <end position="81"/>
    </location>
</feature>
<dbReference type="InterPro" id="IPR011990">
    <property type="entry name" value="TPR-like_helical_dom_sf"/>
</dbReference>
<keyword evidence="5" id="KW-1185">Reference proteome</keyword>
<evidence type="ECO:0000313" key="4">
    <source>
        <dbReference type="EMBL" id="KAF5363519.1"/>
    </source>
</evidence>
<dbReference type="EMBL" id="JAACJO010000001">
    <property type="protein sequence ID" value="KAF5363519.1"/>
    <property type="molecule type" value="Genomic_DNA"/>
</dbReference>
<evidence type="ECO:0000313" key="5">
    <source>
        <dbReference type="Proteomes" id="UP000559027"/>
    </source>
</evidence>
<dbReference type="SMART" id="SM00028">
    <property type="entry name" value="TPR"/>
    <property type="match status" value="2"/>
</dbReference>
<comment type="caution">
    <text evidence="4">The sequence shown here is derived from an EMBL/GenBank/DDBJ whole genome shotgun (WGS) entry which is preliminary data.</text>
</comment>
<dbReference type="InterPro" id="IPR019734">
    <property type="entry name" value="TPR_rpt"/>
</dbReference>
<name>A0A8H5LNF8_9AGAR</name>
<accession>A0A8H5LNF8</accession>
<protein>
    <recommendedName>
        <fullName evidence="6">Kinesin light chain</fullName>
    </recommendedName>
</protein>
<dbReference type="PANTHER" id="PTHR45641">
    <property type="entry name" value="TETRATRICOPEPTIDE REPEAT PROTEIN (AFU_ORTHOLOGUE AFUA_6G03870)"/>
    <property type="match status" value="1"/>
</dbReference>
<keyword evidence="1" id="KW-0677">Repeat</keyword>
<proteinExistence type="predicted"/>
<dbReference type="OrthoDB" id="5231159at2759"/>
<gene>
    <name evidence="4" type="ORF">D9756_000978</name>
</gene>
<dbReference type="Proteomes" id="UP000559027">
    <property type="component" value="Unassembled WGS sequence"/>
</dbReference>
<evidence type="ECO:0000256" key="2">
    <source>
        <dbReference type="ARBA" id="ARBA00022803"/>
    </source>
</evidence>
<dbReference type="PANTHER" id="PTHR45641:SF19">
    <property type="entry name" value="NEPHROCYSTIN-3"/>
    <property type="match status" value="1"/>
</dbReference>